<evidence type="ECO:0000313" key="2">
    <source>
        <dbReference type="Proteomes" id="UP001501747"/>
    </source>
</evidence>
<protein>
    <submittedName>
        <fullName evidence="1">Uncharacterized protein</fullName>
    </submittedName>
</protein>
<name>A0ABP7SCE9_9PSEU</name>
<reference evidence="2" key="1">
    <citation type="journal article" date="2019" name="Int. J. Syst. Evol. Microbiol.">
        <title>The Global Catalogue of Microorganisms (GCM) 10K type strain sequencing project: providing services to taxonomists for standard genome sequencing and annotation.</title>
        <authorList>
            <consortium name="The Broad Institute Genomics Platform"/>
            <consortium name="The Broad Institute Genome Sequencing Center for Infectious Disease"/>
            <person name="Wu L."/>
            <person name="Ma J."/>
        </authorList>
    </citation>
    <scope>NUCLEOTIDE SEQUENCE [LARGE SCALE GENOMIC DNA]</scope>
    <source>
        <strain evidence="2">JCM 17342</strain>
    </source>
</reference>
<comment type="caution">
    <text evidence="1">The sequence shown here is derived from an EMBL/GenBank/DDBJ whole genome shotgun (WGS) entry which is preliminary data.</text>
</comment>
<keyword evidence="2" id="KW-1185">Reference proteome</keyword>
<dbReference type="Proteomes" id="UP001501747">
    <property type="component" value="Unassembled WGS sequence"/>
</dbReference>
<proteinExistence type="predicted"/>
<organism evidence="1 2">
    <name type="scientific">Allokutzneria multivorans</name>
    <dbReference type="NCBI Taxonomy" id="1142134"/>
    <lineage>
        <taxon>Bacteria</taxon>
        <taxon>Bacillati</taxon>
        <taxon>Actinomycetota</taxon>
        <taxon>Actinomycetes</taxon>
        <taxon>Pseudonocardiales</taxon>
        <taxon>Pseudonocardiaceae</taxon>
        <taxon>Allokutzneria</taxon>
    </lineage>
</organism>
<gene>
    <name evidence="1" type="ORF">GCM10022247_34770</name>
</gene>
<dbReference type="RefSeq" id="WP_344875961.1">
    <property type="nucleotide sequence ID" value="NZ_BAABAL010000012.1"/>
</dbReference>
<sequence>MALQAVALAQYRRLRRSGLPSQFALHYATRAPFPGAYNDEADGTVHLQLDRAPEFSIVVTAEPDPDPDDSWLGYFTQTRVSDATEVRQNAGRYFVPCYTISQRRKDLSARGYSRGVASELAEREARADARAAELLDHRVLKVSVRKADIELAATSISVTFGPAAAYPDDLIEVVVDYTDVVDEVIAEARAALPRVIRALCD</sequence>
<dbReference type="EMBL" id="BAABAL010000012">
    <property type="protein sequence ID" value="GAA4009680.1"/>
    <property type="molecule type" value="Genomic_DNA"/>
</dbReference>
<evidence type="ECO:0000313" key="1">
    <source>
        <dbReference type="EMBL" id="GAA4009680.1"/>
    </source>
</evidence>
<accession>A0ABP7SCE9</accession>